<organism evidence="2 3">
    <name type="scientific">Phialocephala subalpina</name>
    <dbReference type="NCBI Taxonomy" id="576137"/>
    <lineage>
        <taxon>Eukaryota</taxon>
        <taxon>Fungi</taxon>
        <taxon>Dikarya</taxon>
        <taxon>Ascomycota</taxon>
        <taxon>Pezizomycotina</taxon>
        <taxon>Leotiomycetes</taxon>
        <taxon>Helotiales</taxon>
        <taxon>Mollisiaceae</taxon>
        <taxon>Phialocephala</taxon>
        <taxon>Phialocephala fortinii species complex</taxon>
    </lineage>
</organism>
<feature type="region of interest" description="Disordered" evidence="1">
    <location>
        <begin position="362"/>
        <end position="384"/>
    </location>
</feature>
<feature type="region of interest" description="Disordered" evidence="1">
    <location>
        <begin position="154"/>
        <end position="177"/>
    </location>
</feature>
<keyword evidence="3" id="KW-1185">Reference proteome</keyword>
<dbReference type="EMBL" id="FJOG01000004">
    <property type="protein sequence ID" value="CZR53960.1"/>
    <property type="molecule type" value="Genomic_DNA"/>
</dbReference>
<evidence type="ECO:0000256" key="1">
    <source>
        <dbReference type="SAM" id="MobiDB-lite"/>
    </source>
</evidence>
<reference evidence="2 3" key="1">
    <citation type="submission" date="2016-03" db="EMBL/GenBank/DDBJ databases">
        <authorList>
            <person name="Ploux O."/>
        </authorList>
    </citation>
    <scope>NUCLEOTIDE SEQUENCE [LARGE SCALE GENOMIC DNA]</scope>
    <source>
        <strain evidence="2 3">UAMH 11012</strain>
    </source>
</reference>
<dbReference type="AlphaFoldDB" id="A0A1L7WMI6"/>
<sequence>MCQTLKMDRSTTPDYFRVSTPDEKEVAANLQLLVDHDMENFRKGLWALEGEMSVIEKGYCWQPNAAPRLVPSCLGSQSPSSVHPSHILTAEAEAAELYLRLTPSVEETPFKEQVTPGYFVWNTSFTQKPIYNVGITSCADTVQGSIEAATTQQTIEAPSPASPNTTQKQHNVLTPPLTPPLAPTIAAEVRDKSISSISDDESVSEDHRRDVARKQYYERSGILWDCAAQLLERHSLHPMNLTVYEFMKLVCVQGREVFEWIETNRRFFVDRAKGQWLQANALLRNNADLNGLNANFMDDFLWMAPEHQVSFIRSYKRLQLEATALREGVKLPKTERDAICMMSDDEKLGVIHAYKEDGIRTTAKKTADIPSDSEDGESSTDSEAVPVKADNLHIKFLHFGLGLEKYPQDLVGATKKMGVAGKADSISAIAEKFFSTADNVPMKISWASSDDDVLRHLSEASSSDTCVDDVSEPSYSDAPFLETPQLKRHKPSYRDLRAFLYGNSSEVYDDGSGCDFSPPKSLRRKASKLMETVKKSFTMSSIARKRQSIKNYF</sequence>
<name>A0A1L7WMI6_9HELO</name>
<feature type="compositionally biased region" description="Acidic residues" evidence="1">
    <location>
        <begin position="371"/>
        <end position="380"/>
    </location>
</feature>
<dbReference type="OrthoDB" id="3560583at2759"/>
<protein>
    <submittedName>
        <fullName evidence="2">Uncharacterized protein</fullName>
    </submittedName>
</protein>
<accession>A0A1L7WMI6</accession>
<proteinExistence type="predicted"/>
<evidence type="ECO:0000313" key="3">
    <source>
        <dbReference type="Proteomes" id="UP000184330"/>
    </source>
</evidence>
<gene>
    <name evidence="2" type="ORF">PAC_03843</name>
</gene>
<feature type="compositionally biased region" description="Polar residues" evidence="1">
    <location>
        <begin position="154"/>
        <end position="172"/>
    </location>
</feature>
<evidence type="ECO:0000313" key="2">
    <source>
        <dbReference type="EMBL" id="CZR53960.1"/>
    </source>
</evidence>
<dbReference type="Proteomes" id="UP000184330">
    <property type="component" value="Unassembled WGS sequence"/>
</dbReference>